<reference evidence="1 2" key="1">
    <citation type="submission" date="2017-09" db="EMBL/GenBank/DDBJ databases">
        <title>Bacterial strain isolated from the female urinary microbiota.</title>
        <authorList>
            <person name="Thomas-White K."/>
            <person name="Kumar N."/>
            <person name="Forster S."/>
            <person name="Putonti C."/>
            <person name="Lawley T."/>
            <person name="Wolfe A.J."/>
        </authorList>
    </citation>
    <scope>NUCLEOTIDE SEQUENCE [LARGE SCALE GENOMIC DNA]</scope>
    <source>
        <strain evidence="1 2">UMB0908</strain>
    </source>
</reference>
<gene>
    <name evidence="1" type="ORF">CJ204_12250</name>
</gene>
<dbReference type="AlphaFoldDB" id="A0A2N6SVV9"/>
<dbReference type="InterPro" id="IPR003673">
    <property type="entry name" value="CoA-Trfase_fam_III"/>
</dbReference>
<evidence type="ECO:0000313" key="2">
    <source>
        <dbReference type="Proteomes" id="UP000235363"/>
    </source>
</evidence>
<dbReference type="PANTHER" id="PTHR48228">
    <property type="entry name" value="SUCCINYL-COA--D-CITRAMALATE COA-TRANSFERASE"/>
    <property type="match status" value="1"/>
</dbReference>
<dbReference type="PANTHER" id="PTHR48228:SF5">
    <property type="entry name" value="ALPHA-METHYLACYL-COA RACEMASE"/>
    <property type="match status" value="1"/>
</dbReference>
<sequence length="278" mass="29413">MIDADQIPANALKGLKVLNLAVNVPGPWAAARLGMFGAEVTKVEPPTGDPLEAWCPSWYAEMAQSAIVERVDAKSGAGRARLNELFDGADVLITSVRPSALARMGIADAVDEHPHLCHVEIVGDSEDPEHPGHDLTYQAAAGSLNPPSLPRVLLGDLLGAERATSAALALLVRRGVTGHGGLARIGLRQAADAGAAGHRHGMTSEGGLLGGGVPTYGLYEVEDGWVAVAALERHFHSRLEDLTGATDRETLAKYLRIRKRATVLRWAHDHDLPIAAVE</sequence>
<dbReference type="SUPFAM" id="SSF89796">
    <property type="entry name" value="CoA-transferase family III (CaiB/BaiF)"/>
    <property type="match status" value="1"/>
</dbReference>
<name>A0A2N6SVV9_9CORY</name>
<comment type="caution">
    <text evidence="1">The sequence shown here is derived from an EMBL/GenBank/DDBJ whole genome shotgun (WGS) entry which is preliminary data.</text>
</comment>
<dbReference type="EMBL" id="PNHF01000038">
    <property type="protein sequence ID" value="PMC61214.1"/>
    <property type="molecule type" value="Genomic_DNA"/>
</dbReference>
<dbReference type="InterPro" id="IPR050509">
    <property type="entry name" value="CoA-transferase_III"/>
</dbReference>
<organism evidence="1 2">
    <name type="scientific">Corynebacterium xerosis</name>
    <dbReference type="NCBI Taxonomy" id="1725"/>
    <lineage>
        <taxon>Bacteria</taxon>
        <taxon>Bacillati</taxon>
        <taxon>Actinomycetota</taxon>
        <taxon>Actinomycetes</taxon>
        <taxon>Mycobacteriales</taxon>
        <taxon>Corynebacteriaceae</taxon>
        <taxon>Corynebacterium</taxon>
    </lineage>
</organism>
<proteinExistence type="predicted"/>
<protein>
    <submittedName>
        <fullName evidence="1">Carnitine dehydratase</fullName>
    </submittedName>
</protein>
<dbReference type="Gene3D" id="3.30.1540.10">
    <property type="entry name" value="formyl-coa transferase, domain 3"/>
    <property type="match status" value="1"/>
</dbReference>
<evidence type="ECO:0000313" key="1">
    <source>
        <dbReference type="EMBL" id="PMC61214.1"/>
    </source>
</evidence>
<dbReference type="Gene3D" id="3.40.50.10540">
    <property type="entry name" value="Crotonobetainyl-coa:carnitine coa-transferase, domain 1"/>
    <property type="match status" value="1"/>
</dbReference>
<dbReference type="Pfam" id="PF02515">
    <property type="entry name" value="CoA_transf_3"/>
    <property type="match status" value="1"/>
</dbReference>
<dbReference type="STRING" id="1725.WU86_11495"/>
<dbReference type="Proteomes" id="UP000235363">
    <property type="component" value="Unassembled WGS sequence"/>
</dbReference>
<dbReference type="InterPro" id="IPR044855">
    <property type="entry name" value="CoA-Trfase_III_dom3_sf"/>
</dbReference>
<dbReference type="RefSeq" id="WP_102214701.1">
    <property type="nucleotide sequence ID" value="NZ_PNHF01000038.1"/>
</dbReference>
<accession>A0A2N6SVV9</accession>
<dbReference type="InterPro" id="IPR023606">
    <property type="entry name" value="CoA-Trfase_III_dom_1_sf"/>
</dbReference>
<dbReference type="GO" id="GO:0003824">
    <property type="term" value="F:catalytic activity"/>
    <property type="evidence" value="ECO:0007669"/>
    <property type="project" value="InterPro"/>
</dbReference>